<dbReference type="AlphaFoldDB" id="A0A250KQX5"/>
<dbReference type="EMBL" id="AP017928">
    <property type="protein sequence ID" value="BBA34073.1"/>
    <property type="molecule type" value="Genomic_DNA"/>
</dbReference>
<accession>A0A250KQX5</accession>
<protein>
    <submittedName>
        <fullName evidence="1">Uncharacterized protein</fullName>
    </submittedName>
</protein>
<organism evidence="1 2">
    <name type="scientific">Methylocaldum marinum</name>
    <dbReference type="NCBI Taxonomy" id="1432792"/>
    <lineage>
        <taxon>Bacteria</taxon>
        <taxon>Pseudomonadati</taxon>
        <taxon>Pseudomonadota</taxon>
        <taxon>Gammaproteobacteria</taxon>
        <taxon>Methylococcales</taxon>
        <taxon>Methylococcaceae</taxon>
        <taxon>Methylocaldum</taxon>
    </lineage>
</organism>
<gene>
    <name evidence="1" type="ORF">sS8_2121</name>
</gene>
<keyword evidence="2" id="KW-1185">Reference proteome</keyword>
<dbReference type="KEGG" id="mmai:sS8_2121"/>
<proteinExistence type="predicted"/>
<dbReference type="Proteomes" id="UP000266313">
    <property type="component" value="Chromosome"/>
</dbReference>
<reference evidence="1 2" key="1">
    <citation type="submission" date="2016-12" db="EMBL/GenBank/DDBJ databases">
        <title>Genome sequencing of Methylocaldum marinum.</title>
        <authorList>
            <person name="Takeuchi M."/>
            <person name="Kamagata Y."/>
            <person name="Hiraoka S."/>
            <person name="Oshima K."/>
            <person name="Hattori M."/>
            <person name="Iwasaki W."/>
        </authorList>
    </citation>
    <scope>NUCLEOTIDE SEQUENCE [LARGE SCALE GENOMIC DNA]</scope>
    <source>
        <strain evidence="1 2">S8</strain>
    </source>
</reference>
<evidence type="ECO:0000313" key="2">
    <source>
        <dbReference type="Proteomes" id="UP000266313"/>
    </source>
</evidence>
<dbReference type="RefSeq" id="WP_145986483.1">
    <property type="nucleotide sequence ID" value="NZ_AP017928.1"/>
</dbReference>
<evidence type="ECO:0000313" key="1">
    <source>
        <dbReference type="EMBL" id="BBA34073.1"/>
    </source>
</evidence>
<sequence>MSETSSRSKAPSELLAEQIAHELVDKALVLANDAKTMQRSLAAGKLKAEDWRLLIEKAIDKGDANDKGGNTITSD</sequence>
<name>A0A250KQX5_9GAMM</name>